<protein>
    <recommendedName>
        <fullName evidence="4">Putative phospholipase</fullName>
        <ecNumber evidence="4">3.1.1.47</ecNumber>
    </recommendedName>
</protein>
<dbReference type="PIRSF" id="PIRSF018169">
    <property type="entry name" value="PAF_acetylhydrolase"/>
    <property type="match status" value="1"/>
</dbReference>
<feature type="region of interest" description="Disordered" evidence="5">
    <location>
        <begin position="589"/>
        <end position="611"/>
    </location>
</feature>
<dbReference type="Gene3D" id="3.40.50.1820">
    <property type="entry name" value="alpha/beta hydrolase"/>
    <property type="match status" value="1"/>
</dbReference>
<name>A0AAN6SE02_9PEZI</name>
<keyword evidence="2 4" id="KW-0442">Lipid degradation</keyword>
<comment type="similarity">
    <text evidence="4">Belongs to the serine esterase family.</text>
</comment>
<evidence type="ECO:0000256" key="2">
    <source>
        <dbReference type="ARBA" id="ARBA00022963"/>
    </source>
</evidence>
<reference evidence="6" key="2">
    <citation type="submission" date="2023-06" db="EMBL/GenBank/DDBJ databases">
        <authorList>
            <consortium name="Lawrence Berkeley National Laboratory"/>
            <person name="Mondo S.J."/>
            <person name="Hensen N."/>
            <person name="Bonometti L."/>
            <person name="Westerberg I."/>
            <person name="Brannstrom I.O."/>
            <person name="Guillou S."/>
            <person name="Cros-Aarteil S."/>
            <person name="Calhoun S."/>
            <person name="Haridas S."/>
            <person name="Kuo A."/>
            <person name="Pangilinan J."/>
            <person name="Riley R."/>
            <person name="Labutti K."/>
            <person name="Andreopoulos B."/>
            <person name="Lipzen A."/>
            <person name="Chen C."/>
            <person name="Yanf M."/>
            <person name="Daum C."/>
            <person name="Ng V."/>
            <person name="Clum A."/>
            <person name="Steindorff A."/>
            <person name="Ohm R."/>
            <person name="Martin F."/>
            <person name="Silar P."/>
            <person name="Natvig D."/>
            <person name="Lalanne C."/>
            <person name="Gautier V."/>
            <person name="Ament-Velasquez S.L."/>
            <person name="Kruys A."/>
            <person name="Hutchinson M.I."/>
            <person name="Powell A.J."/>
            <person name="Barry K."/>
            <person name="Miller A.N."/>
            <person name="Grigoriev I.V."/>
            <person name="Debuchy R."/>
            <person name="Gladieux P."/>
            <person name="Thoren M.H."/>
            <person name="Johannesson H."/>
        </authorList>
    </citation>
    <scope>NUCLEOTIDE SEQUENCE</scope>
    <source>
        <strain evidence="6">CBS 626.80</strain>
    </source>
</reference>
<reference evidence="6" key="1">
    <citation type="journal article" date="2023" name="Mol. Phylogenet. Evol.">
        <title>Genome-scale phylogeny and comparative genomics of the fungal order Sordariales.</title>
        <authorList>
            <person name="Hensen N."/>
            <person name="Bonometti L."/>
            <person name="Westerberg I."/>
            <person name="Brannstrom I.O."/>
            <person name="Guillou S."/>
            <person name="Cros-Aarteil S."/>
            <person name="Calhoun S."/>
            <person name="Haridas S."/>
            <person name="Kuo A."/>
            <person name="Mondo S."/>
            <person name="Pangilinan J."/>
            <person name="Riley R."/>
            <person name="LaButti K."/>
            <person name="Andreopoulos B."/>
            <person name="Lipzen A."/>
            <person name="Chen C."/>
            <person name="Yan M."/>
            <person name="Daum C."/>
            <person name="Ng V."/>
            <person name="Clum A."/>
            <person name="Steindorff A."/>
            <person name="Ohm R.A."/>
            <person name="Martin F."/>
            <person name="Silar P."/>
            <person name="Natvig D.O."/>
            <person name="Lalanne C."/>
            <person name="Gautier V."/>
            <person name="Ament-Velasquez S.L."/>
            <person name="Kruys A."/>
            <person name="Hutchinson M.I."/>
            <person name="Powell A.J."/>
            <person name="Barry K."/>
            <person name="Miller A.N."/>
            <person name="Grigoriev I.V."/>
            <person name="Debuchy R."/>
            <person name="Gladieux P."/>
            <person name="Hiltunen Thoren M."/>
            <person name="Johannesson H."/>
        </authorList>
    </citation>
    <scope>NUCLEOTIDE SEQUENCE</scope>
    <source>
        <strain evidence="6">CBS 626.80</strain>
    </source>
</reference>
<keyword evidence="1 4" id="KW-0378">Hydrolase</keyword>
<evidence type="ECO:0000313" key="6">
    <source>
        <dbReference type="EMBL" id="KAK3949698.1"/>
    </source>
</evidence>
<keyword evidence="7" id="KW-1185">Reference proteome</keyword>
<dbReference type="PANTHER" id="PTHR10272:SF7">
    <property type="entry name" value="PHOSPHOLIPASE-RELATED"/>
    <property type="match status" value="1"/>
</dbReference>
<feature type="compositionally biased region" description="Acidic residues" evidence="5">
    <location>
        <begin position="563"/>
        <end position="572"/>
    </location>
</feature>
<comment type="catalytic activity">
    <reaction evidence="4">
        <text>a 1-O-alkyl-2-acetyl-sn-glycero-3-phosphocholine + H2O = a 1-O-alkyl-sn-glycero-3-phosphocholine + acetate + H(+)</text>
        <dbReference type="Rhea" id="RHEA:17777"/>
        <dbReference type="ChEBI" id="CHEBI:15377"/>
        <dbReference type="ChEBI" id="CHEBI:15378"/>
        <dbReference type="ChEBI" id="CHEBI:30089"/>
        <dbReference type="ChEBI" id="CHEBI:30909"/>
        <dbReference type="ChEBI" id="CHEBI:36707"/>
        <dbReference type="EC" id="3.1.1.47"/>
    </reaction>
</comment>
<accession>A0AAN6SE02</accession>
<evidence type="ECO:0000256" key="4">
    <source>
        <dbReference type="PIRNR" id="PIRNR018169"/>
    </source>
</evidence>
<evidence type="ECO:0000313" key="7">
    <source>
        <dbReference type="Proteomes" id="UP001303222"/>
    </source>
</evidence>
<sequence>MGLSSFLPSIVPAFPEYTGPYKVGAVDVEIPIAEIGSVSATPNEADHIHTIQFRIYYPATPDTNNGGITWLPPPQRLAVWAYSQFLGLGSRVASVLSFLPRHLHYIKIPVHANATLLPPQSAGTPQARWPTVLFSHGLGGSRNAYSHVAGSLASHGMVVFCPEHRDASAAISVIRDPKDPKASRIVPCLAIEHVHTPEVWAKRETQIRIRAWEIGLLMEAIHRIDLGDNDIIKANLSTPSPTPLSALYQFTGRLDVHEPGKMIFGGHSFGAATVVQVVKSTYYVDHPDIAKWHNPLFRPVENSAIRRQVTENTPTFLLDMWCFPILSVASAPLFNLPLPAYSPTAASSVGGNGILAIESEAFYKWKENMHSTARIVSPDPSAKVVSQAAFERPGAKKAFMKVAATKLSEPGLFYVQNSAHLNQSDFGVLFPWAVKKIFKGEQPERILRLNVRAILQFLRENGVSVARTWYGDLVEGGTEENLEFKKEKKGVDGGIHEDKTILEKKLATEKEGDVKDEKKGEKKTAGSIKAWRWINIIGMGAESSPSEVELQSGETTAEKAEEAERDEEEMEGQMEPGMYHDEVAEPVTAATFPSEGITRNARAEVDERTTA</sequence>
<proteinExistence type="inferred from homology"/>
<evidence type="ECO:0000256" key="5">
    <source>
        <dbReference type="SAM" id="MobiDB-lite"/>
    </source>
</evidence>
<feature type="region of interest" description="Disordered" evidence="5">
    <location>
        <begin position="543"/>
        <end position="573"/>
    </location>
</feature>
<dbReference type="FunFam" id="3.40.50.1820:FF:000492">
    <property type="entry name" value="Putative phospholipase"/>
    <property type="match status" value="1"/>
</dbReference>
<gene>
    <name evidence="6" type="ORF">QBC32DRAFT_219136</name>
</gene>
<dbReference type="InterPro" id="IPR029058">
    <property type="entry name" value="AB_hydrolase_fold"/>
</dbReference>
<dbReference type="EMBL" id="MU859204">
    <property type="protein sequence ID" value="KAK3949698.1"/>
    <property type="molecule type" value="Genomic_DNA"/>
</dbReference>
<dbReference type="SUPFAM" id="SSF53474">
    <property type="entry name" value="alpha/beta-Hydrolases"/>
    <property type="match status" value="1"/>
</dbReference>
<dbReference type="EC" id="3.1.1.47" evidence="4"/>
<evidence type="ECO:0000256" key="1">
    <source>
        <dbReference type="ARBA" id="ARBA00022801"/>
    </source>
</evidence>
<dbReference type="InterPro" id="IPR016715">
    <property type="entry name" value="PAF_acetylhydro_eukaryote"/>
</dbReference>
<dbReference type="GO" id="GO:0003847">
    <property type="term" value="F:1-alkyl-2-acetylglycerophosphocholine esterase activity"/>
    <property type="evidence" value="ECO:0007669"/>
    <property type="project" value="UniProtKB-UniRule"/>
</dbReference>
<comment type="caution">
    <text evidence="6">The sequence shown here is derived from an EMBL/GenBank/DDBJ whole genome shotgun (WGS) entry which is preliminary data.</text>
</comment>
<feature type="compositionally biased region" description="Basic and acidic residues" evidence="5">
    <location>
        <begin position="601"/>
        <end position="611"/>
    </location>
</feature>
<evidence type="ECO:0000256" key="3">
    <source>
        <dbReference type="ARBA" id="ARBA00023098"/>
    </source>
</evidence>
<dbReference type="AlphaFoldDB" id="A0AAN6SE02"/>
<dbReference type="PANTHER" id="PTHR10272">
    <property type="entry name" value="PLATELET-ACTIVATING FACTOR ACETYLHYDROLASE"/>
    <property type="match status" value="1"/>
</dbReference>
<dbReference type="Proteomes" id="UP001303222">
    <property type="component" value="Unassembled WGS sequence"/>
</dbReference>
<dbReference type="Pfam" id="PF03403">
    <property type="entry name" value="PAF-AH_p_II"/>
    <property type="match status" value="1"/>
</dbReference>
<keyword evidence="3 4" id="KW-0443">Lipid metabolism</keyword>
<dbReference type="GO" id="GO:0016042">
    <property type="term" value="P:lipid catabolic process"/>
    <property type="evidence" value="ECO:0007669"/>
    <property type="project" value="UniProtKB-KW"/>
</dbReference>
<organism evidence="6 7">
    <name type="scientific">Pseudoneurospora amorphoporcata</name>
    <dbReference type="NCBI Taxonomy" id="241081"/>
    <lineage>
        <taxon>Eukaryota</taxon>
        <taxon>Fungi</taxon>
        <taxon>Dikarya</taxon>
        <taxon>Ascomycota</taxon>
        <taxon>Pezizomycotina</taxon>
        <taxon>Sordariomycetes</taxon>
        <taxon>Sordariomycetidae</taxon>
        <taxon>Sordariales</taxon>
        <taxon>Sordariaceae</taxon>
        <taxon>Pseudoneurospora</taxon>
    </lineage>
</organism>